<dbReference type="Proteomes" id="UP000183868">
    <property type="component" value="Chromosome"/>
</dbReference>
<dbReference type="EMBL" id="CM001402">
    <property type="protein sequence ID" value="EHO43291.1"/>
    <property type="molecule type" value="Genomic_DNA"/>
</dbReference>
<dbReference type="HOGENOM" id="CLU_150513_0_0_0"/>
<protein>
    <submittedName>
        <fullName evidence="1">Coenzyme PQQ synthesis protein D (PqqD)</fullName>
    </submittedName>
</protein>
<dbReference type="InParanoid" id="H1XNQ3"/>
<dbReference type="AlphaFoldDB" id="H1XNQ3"/>
<dbReference type="Proteomes" id="UP000004671">
    <property type="component" value="Chromosome"/>
</dbReference>
<proteinExistence type="predicted"/>
<evidence type="ECO:0000313" key="4">
    <source>
        <dbReference type="Proteomes" id="UP000183868"/>
    </source>
</evidence>
<evidence type="ECO:0000313" key="2">
    <source>
        <dbReference type="EMBL" id="EHO43291.1"/>
    </source>
</evidence>
<dbReference type="OrthoDB" id="1034872at2"/>
<dbReference type="eggNOG" id="ENOG503110F">
    <property type="taxonomic scope" value="Bacteria"/>
</dbReference>
<reference evidence="1 4" key="2">
    <citation type="submission" date="2016-11" db="EMBL/GenBank/DDBJ databases">
        <title>Genomic analysis of Caldithrix abyssi and proposal of a novel bacterial phylum Caldithrichaeota.</title>
        <authorList>
            <person name="Kublanov I."/>
            <person name="Sigalova O."/>
            <person name="Gavrilov S."/>
            <person name="Lebedinsky A."/>
            <person name="Ivanova N."/>
            <person name="Daum C."/>
            <person name="Reddy T."/>
            <person name="Klenk H.P."/>
            <person name="Goker M."/>
            <person name="Reva O."/>
            <person name="Miroshnichenko M."/>
            <person name="Kyprides N."/>
            <person name="Woyke T."/>
            <person name="Gelfand M."/>
        </authorList>
    </citation>
    <scope>NUCLEOTIDE SEQUENCE [LARGE SCALE GENOMIC DNA]</scope>
    <source>
        <strain evidence="1 4">LF13</strain>
    </source>
</reference>
<dbReference type="EMBL" id="CP018099">
    <property type="protein sequence ID" value="APF19394.1"/>
    <property type="molecule type" value="Genomic_DNA"/>
</dbReference>
<organism evidence="2 3">
    <name type="scientific">Caldithrix abyssi DSM 13497</name>
    <dbReference type="NCBI Taxonomy" id="880073"/>
    <lineage>
        <taxon>Bacteria</taxon>
        <taxon>Pseudomonadati</taxon>
        <taxon>Calditrichota</taxon>
        <taxon>Calditrichia</taxon>
        <taxon>Calditrichales</taxon>
        <taxon>Calditrichaceae</taxon>
        <taxon>Caldithrix</taxon>
    </lineage>
</organism>
<evidence type="ECO:0000313" key="3">
    <source>
        <dbReference type="Proteomes" id="UP000004671"/>
    </source>
</evidence>
<dbReference type="InterPro" id="IPR008792">
    <property type="entry name" value="PQQD"/>
</dbReference>
<keyword evidence="3" id="KW-1185">Reference proteome</keyword>
<accession>H1XNQ3</accession>
<dbReference type="KEGG" id="caby:Cabys_2645"/>
<reference evidence="2 3" key="1">
    <citation type="submission" date="2011-09" db="EMBL/GenBank/DDBJ databases">
        <title>The permanent draft genome of Caldithrix abyssi DSM 13497.</title>
        <authorList>
            <consortium name="US DOE Joint Genome Institute (JGI-PGF)"/>
            <person name="Lucas S."/>
            <person name="Han J."/>
            <person name="Lapidus A."/>
            <person name="Bruce D."/>
            <person name="Goodwin L."/>
            <person name="Pitluck S."/>
            <person name="Peters L."/>
            <person name="Kyrpides N."/>
            <person name="Mavromatis K."/>
            <person name="Ivanova N."/>
            <person name="Mikhailova N."/>
            <person name="Chertkov O."/>
            <person name="Detter J.C."/>
            <person name="Tapia R."/>
            <person name="Han C."/>
            <person name="Land M."/>
            <person name="Hauser L."/>
            <person name="Markowitz V."/>
            <person name="Cheng J.-F."/>
            <person name="Hugenholtz P."/>
            <person name="Woyke T."/>
            <person name="Wu D."/>
            <person name="Spring S."/>
            <person name="Brambilla E."/>
            <person name="Klenk H.-P."/>
            <person name="Eisen J.A."/>
        </authorList>
    </citation>
    <scope>NUCLEOTIDE SEQUENCE [LARGE SCALE GENOMIC DNA]</scope>
    <source>
        <strain evidence="2 3">DSM 13497</strain>
    </source>
</reference>
<dbReference type="Pfam" id="PF05402">
    <property type="entry name" value="PqqD"/>
    <property type="match status" value="1"/>
</dbReference>
<gene>
    <name evidence="1" type="ORF">Cabys_2645</name>
    <name evidence="2" type="ORF">Calab_3694</name>
</gene>
<sequence length="122" mass="14720">MEDNVFFQLIPVRQFEWKIEEESQRVIILRPKYISKWAQKLTKPFTGESFFKIKLDALGSQVWQYCDGAHSVEEILHILQKKFPEEEDLDKRFVLFIKQLYREKFIDLLQKVVEEDSTTHPE</sequence>
<dbReference type="PaxDb" id="880073-Calab_3694"/>
<dbReference type="InterPro" id="IPR041881">
    <property type="entry name" value="PqqD_sf"/>
</dbReference>
<dbReference type="Gene3D" id="1.10.10.1150">
    <property type="entry name" value="Coenzyme PQQ synthesis protein D (PqqD)"/>
    <property type="match status" value="1"/>
</dbReference>
<name>H1XNQ3_CALAY</name>
<dbReference type="STRING" id="880073.Cabys_2645"/>
<evidence type="ECO:0000313" key="1">
    <source>
        <dbReference type="EMBL" id="APF19394.1"/>
    </source>
</evidence>
<dbReference type="RefSeq" id="WP_006930863.1">
    <property type="nucleotide sequence ID" value="NZ_CM001402.1"/>
</dbReference>